<organism evidence="2 3">
    <name type="scientific">Myxococcus llanfairpwllgwyngyllgogerychwyrndrobwllllantysiliogogogochensis</name>
    <dbReference type="NCBI Taxonomy" id="2590453"/>
    <lineage>
        <taxon>Bacteria</taxon>
        <taxon>Pseudomonadati</taxon>
        <taxon>Myxococcota</taxon>
        <taxon>Myxococcia</taxon>
        <taxon>Myxococcales</taxon>
        <taxon>Cystobacterineae</taxon>
        <taxon>Myxococcaceae</taxon>
        <taxon>Myxococcus</taxon>
    </lineage>
</organism>
<reference evidence="2 3" key="1">
    <citation type="submission" date="2019-06" db="EMBL/GenBank/DDBJ databases">
        <authorList>
            <person name="Livingstone P."/>
            <person name="Whitworth D."/>
        </authorList>
    </citation>
    <scope>NUCLEOTIDE SEQUENCE [LARGE SCALE GENOMIC DNA]</scope>
    <source>
        <strain evidence="2 3">AM401</strain>
    </source>
</reference>
<name>A0A540WIU7_9BACT</name>
<dbReference type="Proteomes" id="UP000315369">
    <property type="component" value="Unassembled WGS sequence"/>
</dbReference>
<keyword evidence="3" id="KW-1185">Reference proteome</keyword>
<feature type="signal peptide" evidence="1">
    <location>
        <begin position="1"/>
        <end position="20"/>
    </location>
</feature>
<protein>
    <recommendedName>
        <fullName evidence="4">Lipoprotein</fullName>
    </recommendedName>
</protein>
<evidence type="ECO:0008006" key="4">
    <source>
        <dbReference type="Google" id="ProtNLM"/>
    </source>
</evidence>
<dbReference type="OrthoDB" id="9941964at2"/>
<evidence type="ECO:0000313" key="3">
    <source>
        <dbReference type="Proteomes" id="UP000315369"/>
    </source>
</evidence>
<comment type="caution">
    <text evidence="2">The sequence shown here is derived from an EMBL/GenBank/DDBJ whole genome shotgun (WGS) entry which is preliminary data.</text>
</comment>
<proteinExistence type="predicted"/>
<dbReference type="RefSeq" id="WP_141649189.1">
    <property type="nucleotide sequence ID" value="NZ_VIFM01000417.1"/>
</dbReference>
<accession>A0A540WIU7</accession>
<feature type="chain" id="PRO_5022032096" description="Lipoprotein" evidence="1">
    <location>
        <begin position="21"/>
        <end position="200"/>
    </location>
</feature>
<dbReference type="EMBL" id="VIFM01000417">
    <property type="protein sequence ID" value="TQF08940.1"/>
    <property type="molecule type" value="Genomic_DNA"/>
</dbReference>
<dbReference type="AlphaFoldDB" id="A0A540WIU7"/>
<gene>
    <name evidence="2" type="ORF">FJV41_47225</name>
</gene>
<keyword evidence="1" id="KW-0732">Signal</keyword>
<evidence type="ECO:0000256" key="1">
    <source>
        <dbReference type="SAM" id="SignalP"/>
    </source>
</evidence>
<sequence length="200" mass="21049">MKNLRSALLCILSLSTAACGGDPSDVSASEDLAALGSTEQHALPVPPPLSNYCPGTIPGTPYAIPTAPTPLSSIPTGTPLYPHSPYLLSAHTVIVTDPSNSGAFYAFGFDVRAHRIIFWVSGTNSEIRRFNTQLATDLTVQETSSGVDMGFTWGTSGQIGGPLIPLPGVHEGAWKVAYNNWYHLDAYLVSPPTGPLGLAQ</sequence>
<dbReference type="PROSITE" id="PS51257">
    <property type="entry name" value="PROKAR_LIPOPROTEIN"/>
    <property type="match status" value="1"/>
</dbReference>
<evidence type="ECO:0000313" key="2">
    <source>
        <dbReference type="EMBL" id="TQF08940.1"/>
    </source>
</evidence>